<reference evidence="2 3" key="1">
    <citation type="submission" date="2020-06" db="EMBL/GenBank/DDBJ databases">
        <authorList>
            <person name="Scott K."/>
        </authorList>
    </citation>
    <scope>NUCLEOTIDE SEQUENCE [LARGE SCALE GENOMIC DNA]</scope>
    <source>
        <strain evidence="2 3">HH1</strain>
    </source>
</reference>
<keyword evidence="1" id="KW-1133">Transmembrane helix</keyword>
<evidence type="ECO:0000256" key="1">
    <source>
        <dbReference type="SAM" id="Phobius"/>
    </source>
</evidence>
<reference evidence="2 3" key="2">
    <citation type="submission" date="2020-11" db="EMBL/GenBank/DDBJ databases">
        <title>Sulfur oxidizing isolate from Hospital Hole Sinkhole.</title>
        <authorList>
            <person name="Scott K.M."/>
        </authorList>
    </citation>
    <scope>NUCLEOTIDE SEQUENCE [LARGE SCALE GENOMIC DNA]</scope>
    <source>
        <strain evidence="2 3">HH1</strain>
    </source>
</reference>
<gene>
    <name evidence="2" type="ORF">H8792_008770</name>
</gene>
<protein>
    <submittedName>
        <fullName evidence="2">Uncharacterized protein</fullName>
    </submittedName>
</protein>
<feature type="transmembrane region" description="Helical" evidence="1">
    <location>
        <begin position="304"/>
        <end position="328"/>
    </location>
</feature>
<organism evidence="2 3">
    <name type="scientific">Thiomicrorhabdus heinhorstiae</name>
    <dbReference type="NCBI Taxonomy" id="2748010"/>
    <lineage>
        <taxon>Bacteria</taxon>
        <taxon>Pseudomonadati</taxon>
        <taxon>Pseudomonadota</taxon>
        <taxon>Gammaproteobacteria</taxon>
        <taxon>Thiotrichales</taxon>
        <taxon>Piscirickettsiaceae</taxon>
        <taxon>Thiomicrorhabdus</taxon>
    </lineage>
</organism>
<accession>A0ABS0BXA9</accession>
<proteinExistence type="predicted"/>
<keyword evidence="3" id="KW-1185">Reference proteome</keyword>
<name>A0ABS0BXA9_9GAMM</name>
<dbReference type="RefSeq" id="WP_194947658.1">
    <property type="nucleotide sequence ID" value="NZ_JACBGI020000017.1"/>
</dbReference>
<dbReference type="EMBL" id="JACBGI020000017">
    <property type="protein sequence ID" value="MBF6058432.1"/>
    <property type="molecule type" value="Genomic_DNA"/>
</dbReference>
<keyword evidence="1" id="KW-0472">Membrane</keyword>
<evidence type="ECO:0000313" key="3">
    <source>
        <dbReference type="Proteomes" id="UP001193680"/>
    </source>
</evidence>
<evidence type="ECO:0000313" key="2">
    <source>
        <dbReference type="EMBL" id="MBF6058432.1"/>
    </source>
</evidence>
<keyword evidence="1" id="KW-0812">Transmembrane</keyword>
<comment type="caution">
    <text evidence="2">The sequence shown here is derived from an EMBL/GenBank/DDBJ whole genome shotgun (WGS) entry which is preliminary data.</text>
</comment>
<dbReference type="Proteomes" id="UP001193680">
    <property type="component" value="Unassembled WGS sequence"/>
</dbReference>
<sequence>MEMSLVLMHITEAAFTVFHQDKFECFTDIESCIVRLQQISKSKELIVVLEAGSEQLNLESVPKLLPWEKSLFLQRKNLRVGTDQDVLSGEWLCKLSRFDGKRRHFKMQCSLSSSMDSGLKNTLESLNSAGFYFRGVHSGILAWYRSVSELLISKLSLGANVKTNSQSCWRIIHVKREAKVYQYLVCDSLLYQVRSIRYSKGCELRLIEDGRKLVSSLLSDKRFVAPVRLEWLAVGFDKEIIPNLTEALKGTFNNLAGADFTQPGFLTLPERLATYQSWIRLLAKGSDYRDNWLRMPFWLKRGRLSILSANVVMLGLLLFVSLQIAFWFDELNSTRIWQSKQLNEQRSQLTAWNLTDEKKRKIDHIDNLTELEMRFSGSQVEQVLQETFKLLEDTGVPAKLFSIQGLKFKRGENVSGKEEQLDKSIRIEVKGVIHQQSPIQVHADLQNFSADLKRSSRVSDIVWLQAPWRSELDNYYGGDRRDLSASFRMSFDLQVNP</sequence>